<feature type="signal peptide" evidence="1">
    <location>
        <begin position="1"/>
        <end position="17"/>
    </location>
</feature>
<proteinExistence type="predicted"/>
<feature type="chain" id="PRO_5042113010" evidence="1">
    <location>
        <begin position="18"/>
        <end position="92"/>
    </location>
</feature>
<comment type="caution">
    <text evidence="2">The sequence shown here is derived from an EMBL/GenBank/DDBJ whole genome shotgun (WGS) entry which is preliminary data.</text>
</comment>
<protein>
    <submittedName>
        <fullName evidence="2">Uncharacterized protein</fullName>
    </submittedName>
</protein>
<reference evidence="2" key="2">
    <citation type="journal article" date="2021" name="Genome Biol. Evol.">
        <title>Developing a high-quality reference genome for a parasitic bivalve with doubly uniparental inheritance (Bivalvia: Unionida).</title>
        <authorList>
            <person name="Smith C.H."/>
        </authorList>
    </citation>
    <scope>NUCLEOTIDE SEQUENCE</scope>
    <source>
        <strain evidence="2">CHS0354</strain>
        <tissue evidence="2">Mantle</tissue>
    </source>
</reference>
<keyword evidence="3" id="KW-1185">Reference proteome</keyword>
<evidence type="ECO:0000313" key="2">
    <source>
        <dbReference type="EMBL" id="KAK3578404.1"/>
    </source>
</evidence>
<evidence type="ECO:0000313" key="3">
    <source>
        <dbReference type="Proteomes" id="UP001195483"/>
    </source>
</evidence>
<organism evidence="2 3">
    <name type="scientific">Potamilus streckersoni</name>
    <dbReference type="NCBI Taxonomy" id="2493646"/>
    <lineage>
        <taxon>Eukaryota</taxon>
        <taxon>Metazoa</taxon>
        <taxon>Spiralia</taxon>
        <taxon>Lophotrochozoa</taxon>
        <taxon>Mollusca</taxon>
        <taxon>Bivalvia</taxon>
        <taxon>Autobranchia</taxon>
        <taxon>Heteroconchia</taxon>
        <taxon>Palaeoheterodonta</taxon>
        <taxon>Unionida</taxon>
        <taxon>Unionoidea</taxon>
        <taxon>Unionidae</taxon>
        <taxon>Ambleminae</taxon>
        <taxon>Lampsilini</taxon>
        <taxon>Potamilus</taxon>
    </lineage>
</organism>
<dbReference type="Proteomes" id="UP001195483">
    <property type="component" value="Unassembled WGS sequence"/>
</dbReference>
<sequence>MKTSLVVIAALIVVIQAENCYEVADCNHIKCGPGTSMRCITPIDLDSGLCTCVATITTSCTVQAECQRDICSLRDPHEHCVDGHCACLHFQP</sequence>
<reference evidence="2" key="1">
    <citation type="journal article" date="2021" name="Genome Biol. Evol.">
        <title>A High-Quality Reference Genome for a Parasitic Bivalve with Doubly Uniparental Inheritance (Bivalvia: Unionida).</title>
        <authorList>
            <person name="Smith C.H."/>
        </authorList>
    </citation>
    <scope>NUCLEOTIDE SEQUENCE</scope>
    <source>
        <strain evidence="2">CHS0354</strain>
    </source>
</reference>
<keyword evidence="1" id="KW-0732">Signal</keyword>
<dbReference type="AlphaFoldDB" id="A0AAE0RRR5"/>
<dbReference type="EMBL" id="JAEAOA010002074">
    <property type="protein sequence ID" value="KAK3578404.1"/>
    <property type="molecule type" value="Genomic_DNA"/>
</dbReference>
<accession>A0AAE0RRR5</accession>
<evidence type="ECO:0000256" key="1">
    <source>
        <dbReference type="SAM" id="SignalP"/>
    </source>
</evidence>
<gene>
    <name evidence="2" type="ORF">CHS0354_035605</name>
</gene>
<name>A0AAE0RRR5_9BIVA</name>
<reference evidence="2" key="3">
    <citation type="submission" date="2023-05" db="EMBL/GenBank/DDBJ databases">
        <authorList>
            <person name="Smith C.H."/>
        </authorList>
    </citation>
    <scope>NUCLEOTIDE SEQUENCE</scope>
    <source>
        <strain evidence="2">CHS0354</strain>
        <tissue evidence="2">Mantle</tissue>
    </source>
</reference>